<evidence type="ECO:0000313" key="4">
    <source>
        <dbReference type="Proteomes" id="UP001194580"/>
    </source>
</evidence>
<feature type="compositionally biased region" description="Low complexity" evidence="1">
    <location>
        <begin position="490"/>
        <end position="503"/>
    </location>
</feature>
<feature type="transmembrane region" description="Helical" evidence="2">
    <location>
        <begin position="390"/>
        <end position="408"/>
    </location>
</feature>
<sequence length="723" mass="76147">MALSMIEQEKMAYQYPSHRVSMVSPPPPPYISASPSLSSSDHGAGVGLGINITTTNTQSAAIITIAPPLQQVPDQQHQPLPYDPAILTSASLAAPTQNKRHSYPAALARSASPSSSSSFSSPAIIIAGSGATIMTDNGVASAAPRVYSTKSMFSRDNKRHSLAAIPSSSSAITMSAPVGLPRPKLISHRGSNMPPQAIPIYSSTGSSAATAEMMMTMMMKTPPTAFNPRSSLSSTRLLESLKHASSSSASCDSDGMGIAEKDLSDLIGPEDDHKNTLPMLLSQANIHHHNMATLSSPPRTQQQGLLRIASLQRATAAASAAERNLILSTSRIGGGGGTTTTGGGPIERNAQFPGFWEDAKQHHMHWTVYSIGLAAVASLVWVLMMPTLMVWVPILPGAVVLLMGVQYSHLYNNHDHVRRVSIGGLVGSSAVAGGGMGHAYRSSLSSMHTSVGSIAASDSFLEPHQPPSSTSSPPHHLRSQFQHQYYRPPGMGSVTGSSSATGSPPRFSEAYPDSTLTPSTMNPSPSTPLGCQATPNYQTPSPEYRRSWFSAFRTPVNTNTDNSDTKNSNSGRWGRTIQRRESSSSSSSIASSETVSSSSTDSGVDSPSSATHAPPSMTESLSSASGSFSSIPMTSSPDNISKMHSLSSGDLSTIMMLPPPPAYVSRRCEDLSSDMTKAMLVGVNEKEQQQMGEKSIAVLGLPEIAPLGDLMSEFAVDFGAIMY</sequence>
<feature type="region of interest" description="Disordered" evidence="1">
    <location>
        <begin position="555"/>
        <end position="645"/>
    </location>
</feature>
<feature type="compositionally biased region" description="Low complexity" evidence="1">
    <location>
        <begin position="583"/>
        <end position="610"/>
    </location>
</feature>
<organism evidence="3 4">
    <name type="scientific">Linnemannia exigua</name>
    <dbReference type="NCBI Taxonomy" id="604196"/>
    <lineage>
        <taxon>Eukaryota</taxon>
        <taxon>Fungi</taxon>
        <taxon>Fungi incertae sedis</taxon>
        <taxon>Mucoromycota</taxon>
        <taxon>Mortierellomycotina</taxon>
        <taxon>Mortierellomycetes</taxon>
        <taxon>Mortierellales</taxon>
        <taxon>Mortierellaceae</taxon>
        <taxon>Linnemannia</taxon>
    </lineage>
</organism>
<evidence type="ECO:0000256" key="1">
    <source>
        <dbReference type="SAM" id="MobiDB-lite"/>
    </source>
</evidence>
<feature type="compositionally biased region" description="Low complexity" evidence="1">
    <location>
        <begin position="620"/>
        <end position="630"/>
    </location>
</feature>
<keyword evidence="2" id="KW-0472">Membrane</keyword>
<protein>
    <submittedName>
        <fullName evidence="3">Uncharacterized protein</fullName>
    </submittedName>
</protein>
<gene>
    <name evidence="3" type="ORF">BGZ95_005794</name>
</gene>
<dbReference type="Proteomes" id="UP001194580">
    <property type="component" value="Unassembled WGS sequence"/>
</dbReference>
<name>A0AAD4DGL3_9FUNG</name>
<feature type="compositionally biased region" description="Low complexity" evidence="1">
    <location>
        <begin position="557"/>
        <end position="570"/>
    </location>
</feature>
<feature type="region of interest" description="Disordered" evidence="1">
    <location>
        <begin position="458"/>
        <end position="542"/>
    </location>
</feature>
<keyword evidence="2" id="KW-1133">Transmembrane helix</keyword>
<feature type="compositionally biased region" description="Polar residues" evidence="1">
    <location>
        <begin position="631"/>
        <end position="645"/>
    </location>
</feature>
<keyword evidence="4" id="KW-1185">Reference proteome</keyword>
<feature type="transmembrane region" description="Helical" evidence="2">
    <location>
        <begin position="366"/>
        <end position="384"/>
    </location>
</feature>
<accession>A0AAD4DGL3</accession>
<proteinExistence type="predicted"/>
<dbReference type="AlphaFoldDB" id="A0AAD4DGL3"/>
<dbReference type="EMBL" id="JAAAIL010000268">
    <property type="protein sequence ID" value="KAG0277528.1"/>
    <property type="molecule type" value="Genomic_DNA"/>
</dbReference>
<evidence type="ECO:0000256" key="2">
    <source>
        <dbReference type="SAM" id="Phobius"/>
    </source>
</evidence>
<feature type="compositionally biased region" description="Low complexity" evidence="1">
    <location>
        <begin position="514"/>
        <end position="528"/>
    </location>
</feature>
<comment type="caution">
    <text evidence="3">The sequence shown here is derived from an EMBL/GenBank/DDBJ whole genome shotgun (WGS) entry which is preliminary data.</text>
</comment>
<reference evidence="3" key="1">
    <citation type="journal article" date="2020" name="Fungal Divers.">
        <title>Resolving the Mortierellaceae phylogeny through synthesis of multi-gene phylogenetics and phylogenomics.</title>
        <authorList>
            <person name="Vandepol N."/>
            <person name="Liber J."/>
            <person name="Desiro A."/>
            <person name="Na H."/>
            <person name="Kennedy M."/>
            <person name="Barry K."/>
            <person name="Grigoriev I.V."/>
            <person name="Miller A.N."/>
            <person name="O'Donnell K."/>
            <person name="Stajich J.E."/>
            <person name="Bonito G."/>
        </authorList>
    </citation>
    <scope>NUCLEOTIDE SEQUENCE</scope>
    <source>
        <strain evidence="3">NRRL 28262</strain>
    </source>
</reference>
<evidence type="ECO:0000313" key="3">
    <source>
        <dbReference type="EMBL" id="KAG0277528.1"/>
    </source>
</evidence>
<keyword evidence="2" id="KW-0812">Transmembrane</keyword>